<reference evidence="1" key="1">
    <citation type="submission" date="2016-10" db="EMBL/GenBank/DDBJ databases">
        <authorList>
            <person name="Benchimol M."/>
            <person name="Almeida L.G."/>
            <person name="Vasconcelos A.T."/>
            <person name="Perreira-Neves A."/>
            <person name="Rosa I.A."/>
            <person name="Tasca T."/>
            <person name="Bogo M.R."/>
            <person name="de Souza W."/>
        </authorList>
    </citation>
    <scope>NUCLEOTIDE SEQUENCE [LARGE SCALE GENOMIC DNA]</scope>
    <source>
        <strain evidence="1">K</strain>
    </source>
</reference>
<dbReference type="PANTHER" id="PTHR24159:SF5">
    <property type="entry name" value="ANK_REP_REGION DOMAIN-CONTAINING PROTEIN"/>
    <property type="match status" value="1"/>
</dbReference>
<sequence length="521" mass="62129">MSHGISKLISQLQTWLMDLDTNNLVETMTLIMNSIFVKVDHLNQFAACLYTAADYRPLKIKMYSHLLYLINQESTEIFPKMKPYLLKNCFTDYDKKKDRLFFLYKCYKKQLLDTKDIMHVFTHPNSPDLSFEHCFNSLHFFCWFAPELEELEIDFYNITLDWFLDISKFKRFPCDLKYIAKNIKSFQANNWSKLKQMRSNNSSHCPMTEIIKDDDLNIFQMLQNELDFDWEQKIEPSAFDIHWIMKEPLSIFDFAAYYGAVKIFKFSYMVYFKDHYKISEQSTLNVVHFAIAGGNTEIVRFLYSNDYDFTGAIHFAALYHQNDIADWLISIFDLKLKNCIFGEYETVLNYALLSFNTYIIDKCLKEKVMTNDSKKFKLFDFALENCQLEIVNYLKDKIPFNFMFKYDNQISLIYKPIIKDNLDIVKYLIEIEPQLINCRSFFEVPIWTAARYGRTDIVDFLYRQPGIYTKCNKQSFNLDPYEESSIPLGRTTHVIEFSKYQYKRSLEISHLENPFFINIKL</sequence>
<dbReference type="SUPFAM" id="SSF48403">
    <property type="entry name" value="Ankyrin repeat"/>
    <property type="match status" value="1"/>
</dbReference>
<dbReference type="EMBL" id="MLAK01001475">
    <property type="protein sequence ID" value="OHS92710.1"/>
    <property type="molecule type" value="Genomic_DNA"/>
</dbReference>
<comment type="caution">
    <text evidence="1">The sequence shown here is derived from an EMBL/GenBank/DDBJ whole genome shotgun (WGS) entry which is preliminary data.</text>
</comment>
<proteinExistence type="predicted"/>
<evidence type="ECO:0008006" key="3">
    <source>
        <dbReference type="Google" id="ProtNLM"/>
    </source>
</evidence>
<dbReference type="OrthoDB" id="426293at2759"/>
<evidence type="ECO:0000313" key="2">
    <source>
        <dbReference type="Proteomes" id="UP000179807"/>
    </source>
</evidence>
<dbReference type="RefSeq" id="XP_068345847.1">
    <property type="nucleotide sequence ID" value="XM_068513508.1"/>
</dbReference>
<dbReference type="VEuPathDB" id="TrichDB:TRFO_40967"/>
<dbReference type="GeneID" id="94848212"/>
<dbReference type="PANTHER" id="PTHR24159">
    <property type="match status" value="1"/>
</dbReference>
<gene>
    <name evidence="1" type="ORF">TRFO_40967</name>
</gene>
<protein>
    <recommendedName>
        <fullName evidence="3">DUF3447 domain-containing protein</fullName>
    </recommendedName>
</protein>
<dbReference type="Proteomes" id="UP000179807">
    <property type="component" value="Unassembled WGS sequence"/>
</dbReference>
<accession>A0A1J4IZ71</accession>
<name>A0A1J4IZ71_9EUKA</name>
<evidence type="ECO:0000313" key="1">
    <source>
        <dbReference type="EMBL" id="OHS92710.1"/>
    </source>
</evidence>
<dbReference type="InterPro" id="IPR036770">
    <property type="entry name" value="Ankyrin_rpt-contain_sf"/>
</dbReference>
<dbReference type="AlphaFoldDB" id="A0A1J4IZ71"/>
<keyword evidence="2" id="KW-1185">Reference proteome</keyword>
<organism evidence="1 2">
    <name type="scientific">Tritrichomonas foetus</name>
    <dbReference type="NCBI Taxonomy" id="1144522"/>
    <lineage>
        <taxon>Eukaryota</taxon>
        <taxon>Metamonada</taxon>
        <taxon>Parabasalia</taxon>
        <taxon>Tritrichomonadida</taxon>
        <taxon>Tritrichomonadidae</taxon>
        <taxon>Tritrichomonas</taxon>
    </lineage>
</organism>
<dbReference type="Gene3D" id="1.25.40.20">
    <property type="entry name" value="Ankyrin repeat-containing domain"/>
    <property type="match status" value="1"/>
</dbReference>